<gene>
    <name evidence="2" type="ORF">E1163_23465</name>
</gene>
<feature type="chain" id="PRO_5046128153" description="DUF541 domain-containing protein" evidence="1">
    <location>
        <begin position="21"/>
        <end position="222"/>
    </location>
</feature>
<sequence>MKRKLSVLSIFVLLSTLTSCFDIIDEITVNADGSGDITLTANLSKSKTKLASIMLLDSVNGHKVPAREDIEHALNEAVNYLKNSEGISNVSKKADFDNYVFSISCQFKSVNNIDNLLQEITKNLKFKPLLVSYDFNAVKKTFSKNYTYKPEAKAEYEKLKNDDKKVFDDASYTSIFRFENEVAASSNTAAKISKSKKAVMLRASALDVINGNINLTNKIQLK</sequence>
<evidence type="ECO:0000256" key="1">
    <source>
        <dbReference type="SAM" id="SignalP"/>
    </source>
</evidence>
<protein>
    <recommendedName>
        <fullName evidence="4">DUF541 domain-containing protein</fullName>
    </recommendedName>
</protein>
<dbReference type="Proteomes" id="UP000798808">
    <property type="component" value="Unassembled WGS sequence"/>
</dbReference>
<keyword evidence="3" id="KW-1185">Reference proteome</keyword>
<comment type="caution">
    <text evidence="2">The sequence shown here is derived from an EMBL/GenBank/DDBJ whole genome shotgun (WGS) entry which is preliminary data.</text>
</comment>
<dbReference type="EMBL" id="SMLW01000648">
    <property type="protein sequence ID" value="MTI27936.1"/>
    <property type="molecule type" value="Genomic_DNA"/>
</dbReference>
<organism evidence="2 3">
    <name type="scientific">Fulvivirga kasyanovii</name>
    <dbReference type="NCBI Taxonomy" id="396812"/>
    <lineage>
        <taxon>Bacteria</taxon>
        <taxon>Pseudomonadati</taxon>
        <taxon>Bacteroidota</taxon>
        <taxon>Cytophagia</taxon>
        <taxon>Cytophagales</taxon>
        <taxon>Fulvivirgaceae</taxon>
        <taxon>Fulvivirga</taxon>
    </lineage>
</organism>
<proteinExistence type="predicted"/>
<dbReference type="PROSITE" id="PS51257">
    <property type="entry name" value="PROKAR_LIPOPROTEIN"/>
    <property type="match status" value="1"/>
</dbReference>
<evidence type="ECO:0008006" key="4">
    <source>
        <dbReference type="Google" id="ProtNLM"/>
    </source>
</evidence>
<name>A0ABW9RVK1_9BACT</name>
<keyword evidence="1" id="KW-0732">Signal</keyword>
<reference evidence="2 3" key="1">
    <citation type="submission" date="2019-02" db="EMBL/GenBank/DDBJ databases">
        <authorList>
            <person name="Goldberg S.R."/>
            <person name="Haltli B.A."/>
            <person name="Correa H."/>
            <person name="Russell K.G."/>
        </authorList>
    </citation>
    <scope>NUCLEOTIDE SEQUENCE [LARGE SCALE GENOMIC DNA]</scope>
    <source>
        <strain evidence="2 3">JCM 16186</strain>
    </source>
</reference>
<evidence type="ECO:0000313" key="2">
    <source>
        <dbReference type="EMBL" id="MTI27936.1"/>
    </source>
</evidence>
<accession>A0ABW9RVK1</accession>
<evidence type="ECO:0000313" key="3">
    <source>
        <dbReference type="Proteomes" id="UP000798808"/>
    </source>
</evidence>
<feature type="signal peptide" evidence="1">
    <location>
        <begin position="1"/>
        <end position="20"/>
    </location>
</feature>